<dbReference type="AlphaFoldDB" id="A0A166AXC8"/>
<evidence type="ECO:0000313" key="1">
    <source>
        <dbReference type="EMBL" id="KZT35778.1"/>
    </source>
</evidence>
<reference evidence="1 2" key="1">
    <citation type="journal article" date="2016" name="Mol. Biol. Evol.">
        <title>Comparative Genomics of Early-Diverging Mushroom-Forming Fungi Provides Insights into the Origins of Lignocellulose Decay Capabilities.</title>
        <authorList>
            <person name="Nagy L.G."/>
            <person name="Riley R."/>
            <person name="Tritt A."/>
            <person name="Adam C."/>
            <person name="Daum C."/>
            <person name="Floudas D."/>
            <person name="Sun H."/>
            <person name="Yadav J.S."/>
            <person name="Pangilinan J."/>
            <person name="Larsson K.H."/>
            <person name="Matsuura K."/>
            <person name="Barry K."/>
            <person name="Labutti K."/>
            <person name="Kuo R."/>
            <person name="Ohm R.A."/>
            <person name="Bhattacharya S.S."/>
            <person name="Shirouzu T."/>
            <person name="Yoshinaga Y."/>
            <person name="Martin F.M."/>
            <person name="Grigoriev I.V."/>
            <person name="Hibbett D.S."/>
        </authorList>
    </citation>
    <scope>NUCLEOTIDE SEQUENCE [LARGE SCALE GENOMIC DNA]</scope>
    <source>
        <strain evidence="1 2">HHB10207 ss-3</strain>
    </source>
</reference>
<keyword evidence="2" id="KW-1185">Reference proteome</keyword>
<accession>A0A166AXC8</accession>
<dbReference type="EMBL" id="KV428128">
    <property type="protein sequence ID" value="KZT35778.1"/>
    <property type="molecule type" value="Genomic_DNA"/>
</dbReference>
<name>A0A166AXC8_9AGAM</name>
<evidence type="ECO:0000313" key="2">
    <source>
        <dbReference type="Proteomes" id="UP000076798"/>
    </source>
</evidence>
<proteinExistence type="predicted"/>
<organism evidence="1 2">
    <name type="scientific">Sistotremastrum suecicum HHB10207 ss-3</name>
    <dbReference type="NCBI Taxonomy" id="1314776"/>
    <lineage>
        <taxon>Eukaryota</taxon>
        <taxon>Fungi</taxon>
        <taxon>Dikarya</taxon>
        <taxon>Basidiomycota</taxon>
        <taxon>Agaricomycotina</taxon>
        <taxon>Agaricomycetes</taxon>
        <taxon>Sistotremastrales</taxon>
        <taxon>Sistotremastraceae</taxon>
        <taxon>Sistotremastrum</taxon>
    </lineage>
</organism>
<dbReference type="Proteomes" id="UP000076798">
    <property type="component" value="Unassembled WGS sequence"/>
</dbReference>
<protein>
    <submittedName>
        <fullName evidence="1">Uncharacterized protein</fullName>
    </submittedName>
</protein>
<gene>
    <name evidence="1" type="ORF">SISSUDRAFT_1130862</name>
</gene>
<sequence>MTPAAWKKWSEGGLTLDSLPSATQGYIPSRNWFAANVPAVHNPQWHRPRTWVGFNRITTDMTESVFPGPNVFDIQPTNPDLADSIFVIAYSRPTPEELKKLLYELDQRNPEKVEKEMTERFAKMTAAACDRIRLRGSGVNFGQYAPIYPPN</sequence>